<feature type="transmembrane region" description="Helical" evidence="10">
    <location>
        <begin position="179"/>
        <end position="198"/>
    </location>
</feature>
<keyword evidence="12" id="KW-1185">Reference proteome</keyword>
<feature type="transmembrane region" description="Helical" evidence="10">
    <location>
        <begin position="378"/>
        <end position="402"/>
    </location>
</feature>
<proteinExistence type="inferred from homology"/>
<dbReference type="PANTHER" id="PTHR13205:SF15">
    <property type="entry name" value="DOLICHOL KINASE"/>
    <property type="match status" value="1"/>
</dbReference>
<evidence type="ECO:0000256" key="10">
    <source>
        <dbReference type="SAM" id="Phobius"/>
    </source>
</evidence>
<evidence type="ECO:0000256" key="6">
    <source>
        <dbReference type="ARBA" id="ARBA00022777"/>
    </source>
</evidence>
<comment type="subcellular location">
    <subcellularLocation>
        <location evidence="1">Endoplasmic reticulum membrane</location>
        <topology evidence="1">Multi-pass membrane protein</topology>
    </subcellularLocation>
</comment>
<feature type="transmembrane region" description="Helical" evidence="10">
    <location>
        <begin position="303"/>
        <end position="321"/>
    </location>
</feature>
<gene>
    <name evidence="11" type="ORF">ECRASSUSDP1_LOCUS5533</name>
</gene>
<evidence type="ECO:0000313" key="11">
    <source>
        <dbReference type="EMBL" id="CAI2364190.1"/>
    </source>
</evidence>
<dbReference type="GO" id="GO:0043048">
    <property type="term" value="P:dolichyl monophosphate biosynthetic process"/>
    <property type="evidence" value="ECO:0007669"/>
    <property type="project" value="TreeGrafter"/>
</dbReference>
<accession>A0AAD1UA67</accession>
<keyword evidence="9 10" id="KW-0472">Membrane</keyword>
<feature type="transmembrane region" description="Helical" evidence="10">
    <location>
        <begin position="122"/>
        <end position="142"/>
    </location>
</feature>
<keyword evidence="4" id="KW-0808">Transferase</keyword>
<dbReference type="GO" id="GO:0004168">
    <property type="term" value="F:dolichol kinase activity"/>
    <property type="evidence" value="ECO:0007669"/>
    <property type="project" value="UniProtKB-EC"/>
</dbReference>
<feature type="transmembrane region" description="Helical" evidence="10">
    <location>
        <begin position="255"/>
        <end position="273"/>
    </location>
</feature>
<evidence type="ECO:0000256" key="8">
    <source>
        <dbReference type="ARBA" id="ARBA00022989"/>
    </source>
</evidence>
<dbReference type="Proteomes" id="UP001295684">
    <property type="component" value="Unassembled WGS sequence"/>
</dbReference>
<comment type="similarity">
    <text evidence="2">Belongs to the polyprenol kinase family.</text>
</comment>
<evidence type="ECO:0000256" key="7">
    <source>
        <dbReference type="ARBA" id="ARBA00022824"/>
    </source>
</evidence>
<feature type="transmembrane region" description="Helical" evidence="10">
    <location>
        <begin position="30"/>
        <end position="48"/>
    </location>
</feature>
<dbReference type="AlphaFoldDB" id="A0AAD1UA67"/>
<feature type="transmembrane region" description="Helical" evidence="10">
    <location>
        <begin position="76"/>
        <end position="92"/>
    </location>
</feature>
<evidence type="ECO:0000256" key="1">
    <source>
        <dbReference type="ARBA" id="ARBA00004477"/>
    </source>
</evidence>
<evidence type="ECO:0000313" key="12">
    <source>
        <dbReference type="Proteomes" id="UP001295684"/>
    </source>
</evidence>
<organism evidence="11 12">
    <name type="scientific">Euplotes crassus</name>
    <dbReference type="NCBI Taxonomy" id="5936"/>
    <lineage>
        <taxon>Eukaryota</taxon>
        <taxon>Sar</taxon>
        <taxon>Alveolata</taxon>
        <taxon>Ciliophora</taxon>
        <taxon>Intramacronucleata</taxon>
        <taxon>Spirotrichea</taxon>
        <taxon>Hypotrichia</taxon>
        <taxon>Euplotida</taxon>
        <taxon>Euplotidae</taxon>
        <taxon>Moneuplotes</taxon>
    </lineage>
</organism>
<comment type="caution">
    <text evidence="11">The sequence shown here is derived from an EMBL/GenBank/DDBJ whole genome shotgun (WGS) entry which is preliminary data.</text>
</comment>
<evidence type="ECO:0000256" key="3">
    <source>
        <dbReference type="ARBA" id="ARBA00012132"/>
    </source>
</evidence>
<feature type="transmembrane region" description="Helical" evidence="10">
    <location>
        <begin position="423"/>
        <end position="443"/>
    </location>
</feature>
<keyword evidence="7" id="KW-0256">Endoplasmic reticulum</keyword>
<keyword evidence="5 10" id="KW-0812">Transmembrane</keyword>
<dbReference type="GO" id="GO:0005789">
    <property type="term" value="C:endoplasmic reticulum membrane"/>
    <property type="evidence" value="ECO:0007669"/>
    <property type="project" value="UniProtKB-SubCell"/>
</dbReference>
<name>A0AAD1UA67_EUPCR</name>
<dbReference type="InterPro" id="IPR032974">
    <property type="entry name" value="Polypren_kinase"/>
</dbReference>
<dbReference type="EC" id="2.7.1.108" evidence="3"/>
<evidence type="ECO:0000256" key="5">
    <source>
        <dbReference type="ARBA" id="ARBA00022692"/>
    </source>
</evidence>
<dbReference type="EMBL" id="CAMPGE010005340">
    <property type="protein sequence ID" value="CAI2364190.1"/>
    <property type="molecule type" value="Genomic_DNA"/>
</dbReference>
<keyword evidence="6" id="KW-0418">Kinase</keyword>
<sequence>MLTHRIDDNIAVELSDMNPKPKKYERQIDYGIVECLIPIFFCLSFVTFTNNSEYFVGSTIAFVFLYSKFHDWIPNSLRNTFLAALCGSILYFSNGQYYQCVSMTLMVYIPFHTLLKEYSGSFNFIDIFGLLVLNCIFLVFWTEKLFEFCQFWSESQNGMNKYEFLSKIRPKTIGYIPEILLFFCPYVILNISGGLFTLSLCMTGRRTEKYCLSFVIVSTMILLCIMIAANRVSPFEFDIIDFLISEATKVFTSGVFWYMFTSLPFCLIMISSLPGDNIFATRKFFHFTALALFLPAVVANQKIMVFGSNLAIVCFVMIEFTKKYNQGAVLKLIHHYEEKYLDEREMNRDGVILSHLFLLLGATIPTITSYILVDGMEFPSHFILFSLSGLVFVGIGDSMAALCGKIYGKTKWPGRSKSQEGSFFCIFSYMLFYVIILMLTTPLVTSGKGIEIFIAGFVATMVEAFTRQFDNFLSPQICFASVLFMSYYFEEYLPNL</sequence>
<feature type="transmembrane region" description="Helical" evidence="10">
    <location>
        <begin position="210"/>
        <end position="229"/>
    </location>
</feature>
<evidence type="ECO:0000256" key="9">
    <source>
        <dbReference type="ARBA" id="ARBA00023136"/>
    </source>
</evidence>
<feature type="transmembrane region" description="Helical" evidence="10">
    <location>
        <begin position="351"/>
        <end position="372"/>
    </location>
</feature>
<dbReference type="PANTHER" id="PTHR13205">
    <property type="entry name" value="TRANSMEMBRANE PROTEIN 15-RELATED"/>
    <property type="match status" value="1"/>
</dbReference>
<protein>
    <recommendedName>
        <fullName evidence="3">dolichol kinase</fullName>
        <ecNumber evidence="3">2.7.1.108</ecNumber>
    </recommendedName>
</protein>
<feature type="transmembrane region" description="Helical" evidence="10">
    <location>
        <begin position="280"/>
        <end position="297"/>
    </location>
</feature>
<reference evidence="11" key="1">
    <citation type="submission" date="2023-07" db="EMBL/GenBank/DDBJ databases">
        <authorList>
            <consortium name="AG Swart"/>
            <person name="Singh M."/>
            <person name="Singh A."/>
            <person name="Seah K."/>
            <person name="Emmerich C."/>
        </authorList>
    </citation>
    <scope>NUCLEOTIDE SEQUENCE</scope>
    <source>
        <strain evidence="11">DP1</strain>
    </source>
</reference>
<keyword evidence="8 10" id="KW-1133">Transmembrane helix</keyword>
<evidence type="ECO:0000256" key="4">
    <source>
        <dbReference type="ARBA" id="ARBA00022679"/>
    </source>
</evidence>
<evidence type="ECO:0000256" key="2">
    <source>
        <dbReference type="ARBA" id="ARBA00010794"/>
    </source>
</evidence>